<sequence>MLFLQHIQKTIVCFRRSNNYFFFLMRNIYQVHLVFSIFPCHENDCAAHFWGFITKHIDTVCCFEMPLKYLKME</sequence>
<evidence type="ECO:0000313" key="1">
    <source>
        <dbReference type="EMBL" id="JAI06988.1"/>
    </source>
</evidence>
<dbReference type="EMBL" id="GBXM01001590">
    <property type="protein sequence ID" value="JAI06988.1"/>
    <property type="molecule type" value="Transcribed_RNA"/>
</dbReference>
<proteinExistence type="predicted"/>
<organism evidence="1">
    <name type="scientific">Anguilla anguilla</name>
    <name type="common">European freshwater eel</name>
    <name type="synonym">Muraena anguilla</name>
    <dbReference type="NCBI Taxonomy" id="7936"/>
    <lineage>
        <taxon>Eukaryota</taxon>
        <taxon>Metazoa</taxon>
        <taxon>Chordata</taxon>
        <taxon>Craniata</taxon>
        <taxon>Vertebrata</taxon>
        <taxon>Euteleostomi</taxon>
        <taxon>Actinopterygii</taxon>
        <taxon>Neopterygii</taxon>
        <taxon>Teleostei</taxon>
        <taxon>Anguilliformes</taxon>
        <taxon>Anguillidae</taxon>
        <taxon>Anguilla</taxon>
    </lineage>
</organism>
<reference evidence="1" key="2">
    <citation type="journal article" date="2015" name="Fish Shellfish Immunol.">
        <title>Early steps in the European eel (Anguilla anguilla)-Vibrio vulnificus interaction in the gills: Role of the RtxA13 toxin.</title>
        <authorList>
            <person name="Callol A."/>
            <person name="Pajuelo D."/>
            <person name="Ebbesson L."/>
            <person name="Teles M."/>
            <person name="MacKenzie S."/>
            <person name="Amaro C."/>
        </authorList>
    </citation>
    <scope>NUCLEOTIDE SEQUENCE</scope>
</reference>
<dbReference type="AlphaFoldDB" id="A0A0E9XW93"/>
<reference evidence="1" key="1">
    <citation type="submission" date="2014-11" db="EMBL/GenBank/DDBJ databases">
        <authorList>
            <person name="Amaro Gonzalez C."/>
        </authorList>
    </citation>
    <scope>NUCLEOTIDE SEQUENCE</scope>
</reference>
<name>A0A0E9XW93_ANGAN</name>
<accession>A0A0E9XW93</accession>
<protein>
    <submittedName>
        <fullName evidence="1">Uncharacterized protein</fullName>
    </submittedName>
</protein>